<dbReference type="AlphaFoldDB" id="E1ZP45"/>
<feature type="region of interest" description="Disordered" evidence="1">
    <location>
        <begin position="577"/>
        <end position="671"/>
    </location>
</feature>
<evidence type="ECO:0000259" key="2">
    <source>
        <dbReference type="PROSITE" id="PS51746"/>
    </source>
</evidence>
<evidence type="ECO:0000313" key="4">
    <source>
        <dbReference type="Proteomes" id="UP000008141"/>
    </source>
</evidence>
<dbReference type="InterPro" id="IPR036457">
    <property type="entry name" value="PPM-type-like_dom_sf"/>
</dbReference>
<dbReference type="RefSeq" id="XP_005844576.1">
    <property type="nucleotide sequence ID" value="XM_005844514.1"/>
</dbReference>
<feature type="compositionally biased region" description="Low complexity" evidence="1">
    <location>
        <begin position="524"/>
        <end position="534"/>
    </location>
</feature>
<keyword evidence="4" id="KW-1185">Reference proteome</keyword>
<feature type="region of interest" description="Disordered" evidence="1">
    <location>
        <begin position="520"/>
        <end position="548"/>
    </location>
</feature>
<feature type="compositionally biased region" description="Low complexity" evidence="1">
    <location>
        <begin position="316"/>
        <end position="333"/>
    </location>
</feature>
<feature type="region of interest" description="Disordered" evidence="1">
    <location>
        <begin position="312"/>
        <end position="344"/>
    </location>
</feature>
<gene>
    <name evidence="3" type="ORF">CHLNCDRAFT_138824</name>
</gene>
<dbReference type="EMBL" id="GL433856">
    <property type="protein sequence ID" value="EFN52474.1"/>
    <property type="molecule type" value="Genomic_DNA"/>
</dbReference>
<dbReference type="PROSITE" id="PS51746">
    <property type="entry name" value="PPM_2"/>
    <property type="match status" value="1"/>
</dbReference>
<sequence>MTPQQLASDSLATDRTVAVRRPWPSGQEGTQLEAPPSLRRSASLGAPSMLLASRRQEPAMPSYHLFAVFDGHNGAEAARFAAHTVAHIVEAFLPPWGASELFPAEPAEERLAVQLQEGLAQACLELERQFAMTGCMSGCTATLVLQVGRMLTVASLGSGRCVLDPGDGGLLALSKEHHISRNVSERQRLLAAGCNLAAVDAGGVGPADVAWRGSGVLRVWPGGLTLSRSIGDFAIGQAVLLPPSGGRLVLASDGVWSQAGERLLRTMHTAPLKTAAHEVVRAISTSRDSRVDASIVVVDVLPPGDSFQSLCKRQEQGPAAAPAAAGDPGQAQAGRGGGGRGVLRMLGLGRSRSSKAAAGPAPGELALPANAAPAGAATVLADFDMAALLGLVPQIPAVAGSSRGSSLVPSPSLSRTSSSNSRAGALAAAAAAAAALAPAGHAPADEQRSKAQQAAPAWFDEEVELQMRNTLAEAHQLWQLARRRRQAAAGTASRQDTLQRLSRASCSDSDLLWVEEAAAGGALPSPSQRPAPGSGSSGSGSEGLPEASPFAAAAPLPRRQAAHHQAALASGAPLLLRSPSLPRATSQPGLIKQHSMPAGRGAGLPPLPPTPAPGQDRGTGAGAGATRRSDSEDDAASDSGQTVLSYASSSGPAPAAADWAGGGHGHSDSMPRGAAAIADLLAPRRRLPPLHAAAAAAQRAKQKQPSPRQLAASPNSRWLNAYNLTAGFFTKAGSGSMRRHSSADTLLTGASRG</sequence>
<dbReference type="Gene3D" id="3.60.40.10">
    <property type="entry name" value="PPM-type phosphatase domain"/>
    <property type="match status" value="1"/>
</dbReference>
<dbReference type="KEGG" id="cvr:CHLNCDRAFT_138824"/>
<feature type="compositionally biased region" description="Polar residues" evidence="1">
    <location>
        <begin position="703"/>
        <end position="714"/>
    </location>
</feature>
<dbReference type="GO" id="GO:0004722">
    <property type="term" value="F:protein serine/threonine phosphatase activity"/>
    <property type="evidence" value="ECO:0007669"/>
    <property type="project" value="InterPro"/>
</dbReference>
<feature type="compositionally biased region" description="Polar residues" evidence="1">
    <location>
        <begin position="1"/>
        <end position="13"/>
    </location>
</feature>
<dbReference type="OrthoDB" id="10264738at2759"/>
<dbReference type="CDD" id="cd00143">
    <property type="entry name" value="PP2Cc"/>
    <property type="match status" value="1"/>
</dbReference>
<feature type="compositionally biased region" description="Low complexity" evidence="1">
    <location>
        <begin position="400"/>
        <end position="419"/>
    </location>
</feature>
<dbReference type="InParanoid" id="E1ZP45"/>
<proteinExistence type="predicted"/>
<feature type="region of interest" description="Disordered" evidence="1">
    <location>
        <begin position="399"/>
        <end position="419"/>
    </location>
</feature>
<dbReference type="SMART" id="SM00332">
    <property type="entry name" value="PP2Cc"/>
    <property type="match status" value="1"/>
</dbReference>
<evidence type="ECO:0000313" key="3">
    <source>
        <dbReference type="EMBL" id="EFN52474.1"/>
    </source>
</evidence>
<dbReference type="InterPro" id="IPR001932">
    <property type="entry name" value="PPM-type_phosphatase-like_dom"/>
</dbReference>
<dbReference type="eggNOG" id="KOG0698">
    <property type="taxonomic scope" value="Eukaryota"/>
</dbReference>
<name>E1ZP45_CHLVA</name>
<reference evidence="3 4" key="1">
    <citation type="journal article" date="2010" name="Plant Cell">
        <title>The Chlorella variabilis NC64A genome reveals adaptation to photosymbiosis, coevolution with viruses, and cryptic sex.</title>
        <authorList>
            <person name="Blanc G."/>
            <person name="Duncan G."/>
            <person name="Agarkova I."/>
            <person name="Borodovsky M."/>
            <person name="Gurnon J."/>
            <person name="Kuo A."/>
            <person name="Lindquist E."/>
            <person name="Lucas S."/>
            <person name="Pangilinan J."/>
            <person name="Polle J."/>
            <person name="Salamov A."/>
            <person name="Terry A."/>
            <person name="Yamada T."/>
            <person name="Dunigan D.D."/>
            <person name="Grigoriev I.V."/>
            <person name="Claverie J.M."/>
            <person name="Van Etten J.L."/>
        </authorList>
    </citation>
    <scope>NUCLEOTIDE SEQUENCE [LARGE SCALE GENOMIC DNA]</scope>
    <source>
        <strain evidence="3 4">NC64A</strain>
    </source>
</reference>
<dbReference type="Proteomes" id="UP000008141">
    <property type="component" value="Unassembled WGS sequence"/>
</dbReference>
<dbReference type="InterPro" id="IPR015655">
    <property type="entry name" value="PP2C"/>
</dbReference>
<dbReference type="GeneID" id="17351924"/>
<protein>
    <recommendedName>
        <fullName evidence="2">PPM-type phosphatase domain-containing protein</fullName>
    </recommendedName>
</protein>
<feature type="compositionally biased region" description="Low complexity" evidence="1">
    <location>
        <begin position="647"/>
        <end position="659"/>
    </location>
</feature>
<dbReference type="PANTHER" id="PTHR47992">
    <property type="entry name" value="PROTEIN PHOSPHATASE"/>
    <property type="match status" value="1"/>
</dbReference>
<feature type="region of interest" description="Disordered" evidence="1">
    <location>
        <begin position="733"/>
        <end position="753"/>
    </location>
</feature>
<organism evidence="4">
    <name type="scientific">Chlorella variabilis</name>
    <name type="common">Green alga</name>
    <dbReference type="NCBI Taxonomy" id="554065"/>
    <lineage>
        <taxon>Eukaryota</taxon>
        <taxon>Viridiplantae</taxon>
        <taxon>Chlorophyta</taxon>
        <taxon>core chlorophytes</taxon>
        <taxon>Trebouxiophyceae</taxon>
        <taxon>Chlorellales</taxon>
        <taxon>Chlorellaceae</taxon>
        <taxon>Chlorella clade</taxon>
        <taxon>Chlorella</taxon>
    </lineage>
</organism>
<dbReference type="Pfam" id="PF00481">
    <property type="entry name" value="PP2C"/>
    <property type="match status" value="1"/>
</dbReference>
<feature type="region of interest" description="Disordered" evidence="1">
    <location>
        <begin position="1"/>
        <end position="39"/>
    </location>
</feature>
<accession>E1ZP45</accession>
<dbReference type="SUPFAM" id="SSF81606">
    <property type="entry name" value="PP2C-like"/>
    <property type="match status" value="1"/>
</dbReference>
<feature type="region of interest" description="Disordered" evidence="1">
    <location>
        <begin position="692"/>
        <end position="714"/>
    </location>
</feature>
<evidence type="ECO:0000256" key="1">
    <source>
        <dbReference type="SAM" id="MobiDB-lite"/>
    </source>
</evidence>
<feature type="domain" description="PPM-type phosphatase" evidence="2">
    <location>
        <begin position="43"/>
        <end position="300"/>
    </location>
</feature>